<protein>
    <submittedName>
        <fullName evidence="1">Uncharacterized protein</fullName>
    </submittedName>
</protein>
<dbReference type="EMBL" id="JBANRG010000003">
    <property type="protein sequence ID" value="KAK7468538.1"/>
    <property type="molecule type" value="Genomic_DNA"/>
</dbReference>
<name>A0ABR1JXH2_9AGAR</name>
<evidence type="ECO:0000313" key="1">
    <source>
        <dbReference type="EMBL" id="KAK7468538.1"/>
    </source>
</evidence>
<evidence type="ECO:0000313" key="2">
    <source>
        <dbReference type="Proteomes" id="UP001498398"/>
    </source>
</evidence>
<comment type="caution">
    <text evidence="1">The sequence shown here is derived from an EMBL/GenBank/DDBJ whole genome shotgun (WGS) entry which is preliminary data.</text>
</comment>
<accession>A0ABR1JXH2</accession>
<dbReference type="Proteomes" id="UP001498398">
    <property type="component" value="Unassembled WGS sequence"/>
</dbReference>
<gene>
    <name evidence="1" type="ORF">VKT23_003043</name>
</gene>
<organism evidence="1 2">
    <name type="scientific">Marasmiellus scandens</name>
    <dbReference type="NCBI Taxonomy" id="2682957"/>
    <lineage>
        <taxon>Eukaryota</taxon>
        <taxon>Fungi</taxon>
        <taxon>Dikarya</taxon>
        <taxon>Basidiomycota</taxon>
        <taxon>Agaricomycotina</taxon>
        <taxon>Agaricomycetes</taxon>
        <taxon>Agaricomycetidae</taxon>
        <taxon>Agaricales</taxon>
        <taxon>Marasmiineae</taxon>
        <taxon>Omphalotaceae</taxon>
        <taxon>Marasmiellus</taxon>
    </lineage>
</organism>
<sequence>MAVLGAAPAVRLLKTLVAKLPPSIPLATADGWISEVFKKVPEPVDLKDHWQVFNQ</sequence>
<reference evidence="1 2" key="1">
    <citation type="submission" date="2024-01" db="EMBL/GenBank/DDBJ databases">
        <title>A draft genome for the cacao thread blight pathogen Marasmiellus scandens.</title>
        <authorList>
            <person name="Baruah I.K."/>
            <person name="Leung J."/>
            <person name="Bukari Y."/>
            <person name="Amoako-Attah I."/>
            <person name="Meinhardt L.W."/>
            <person name="Bailey B.A."/>
            <person name="Cohen S.P."/>
        </authorList>
    </citation>
    <scope>NUCLEOTIDE SEQUENCE [LARGE SCALE GENOMIC DNA]</scope>
    <source>
        <strain evidence="1 2">GH-19</strain>
    </source>
</reference>
<keyword evidence="2" id="KW-1185">Reference proteome</keyword>
<proteinExistence type="predicted"/>